<dbReference type="Proteomes" id="UP000322080">
    <property type="component" value="Unassembled WGS sequence"/>
</dbReference>
<keyword evidence="2" id="KW-1185">Reference proteome</keyword>
<dbReference type="AlphaFoldDB" id="A0A5D0RM60"/>
<sequence length="155" mass="16854">MTARILIALSLVLGLSACSGGFSLNPLNWFGSGGPDEVALTPEGGYPDSRDFRIPVQQVTALRLEKTTAGVIVYATGLPPRVGYWDAELVAENDGEPVNGVMSYVFRISEPRWRQPDGTPYARTVHVAQFISNAKLRDVTTIRVTGETNSMTGRR</sequence>
<accession>A0A5D0RM60</accession>
<comment type="caution">
    <text evidence="1">The sequence shown here is derived from an EMBL/GenBank/DDBJ whole genome shotgun (WGS) entry which is preliminary data.</text>
</comment>
<proteinExistence type="predicted"/>
<dbReference type="RefSeq" id="WP_148377516.1">
    <property type="nucleotide sequence ID" value="NZ_VSIY01000005.1"/>
</dbReference>
<gene>
    <name evidence="1" type="ORF">FVF75_08335</name>
</gene>
<evidence type="ECO:0000313" key="1">
    <source>
        <dbReference type="EMBL" id="TYB81708.1"/>
    </source>
</evidence>
<reference evidence="1 2" key="1">
    <citation type="submission" date="2019-08" db="EMBL/GenBank/DDBJ databases">
        <title>Identification of a novel species of the genus Boseongicola.</title>
        <authorList>
            <person name="Zhang X.-Q."/>
        </authorList>
    </citation>
    <scope>NUCLEOTIDE SEQUENCE [LARGE SCALE GENOMIC DNA]</scope>
    <source>
        <strain evidence="1 2">HY14</strain>
    </source>
</reference>
<organism evidence="1 2">
    <name type="scientific">Maritimibacter fusiformis</name>
    <dbReference type="NCBI Taxonomy" id="2603819"/>
    <lineage>
        <taxon>Bacteria</taxon>
        <taxon>Pseudomonadati</taxon>
        <taxon>Pseudomonadota</taxon>
        <taxon>Alphaproteobacteria</taxon>
        <taxon>Rhodobacterales</taxon>
        <taxon>Roseobacteraceae</taxon>
        <taxon>Maritimibacter</taxon>
    </lineage>
</organism>
<dbReference type="PROSITE" id="PS51257">
    <property type="entry name" value="PROKAR_LIPOPROTEIN"/>
    <property type="match status" value="1"/>
</dbReference>
<dbReference type="EMBL" id="VSIY01000005">
    <property type="protein sequence ID" value="TYB81708.1"/>
    <property type="molecule type" value="Genomic_DNA"/>
</dbReference>
<protein>
    <recommendedName>
        <fullName evidence="3">Lipoprotein</fullName>
    </recommendedName>
</protein>
<evidence type="ECO:0000313" key="2">
    <source>
        <dbReference type="Proteomes" id="UP000322080"/>
    </source>
</evidence>
<name>A0A5D0RM60_9RHOB</name>
<evidence type="ECO:0008006" key="3">
    <source>
        <dbReference type="Google" id="ProtNLM"/>
    </source>
</evidence>